<evidence type="ECO:0000313" key="6">
    <source>
        <dbReference type="Proteomes" id="UP000003100"/>
    </source>
</evidence>
<dbReference type="PATRIC" id="fig|476272.21.peg.1741"/>
<dbReference type="Gene3D" id="3.30.70.20">
    <property type="match status" value="1"/>
</dbReference>
<organism evidence="5 6">
    <name type="scientific">Blautia hydrogenotrophica (strain DSM 10507 / JCM 14656 / S5a33)</name>
    <name type="common">Ruminococcus hydrogenotrophicus</name>
    <dbReference type="NCBI Taxonomy" id="476272"/>
    <lineage>
        <taxon>Bacteria</taxon>
        <taxon>Bacillati</taxon>
        <taxon>Bacillota</taxon>
        <taxon>Clostridia</taxon>
        <taxon>Lachnospirales</taxon>
        <taxon>Lachnospiraceae</taxon>
        <taxon>Blautia</taxon>
    </lineage>
</organism>
<dbReference type="GO" id="GO:0051536">
    <property type="term" value="F:iron-sulfur cluster binding"/>
    <property type="evidence" value="ECO:0007669"/>
    <property type="project" value="UniProtKB-KW"/>
</dbReference>
<reference evidence="5 6" key="2">
    <citation type="submission" date="2009-02" db="EMBL/GenBank/DDBJ databases">
        <title>Draft genome sequence of Blautia hydrogenotrophica DSM 10507 (Ruminococcus hydrogenotrophicus DSM 10507).</title>
        <authorList>
            <person name="Sudarsanam P."/>
            <person name="Ley R."/>
            <person name="Guruge J."/>
            <person name="Turnbaugh P.J."/>
            <person name="Mahowald M."/>
            <person name="Liep D."/>
            <person name="Gordon J."/>
        </authorList>
    </citation>
    <scope>NUCLEOTIDE SEQUENCE [LARGE SCALE GENOMIC DNA]</scope>
    <source>
        <strain evidence="6">DSM 10507 / JCM 14656 / S5a33</strain>
    </source>
</reference>
<comment type="caution">
    <text evidence="5">The sequence shown here is derived from an EMBL/GenBank/DDBJ whole genome shotgun (WGS) entry which is preliminary data.</text>
</comment>
<dbReference type="EMBL" id="ACBZ01000124">
    <property type="protein sequence ID" value="EEG48781.1"/>
    <property type="molecule type" value="Genomic_DNA"/>
</dbReference>
<keyword evidence="6" id="KW-1185">Reference proteome</keyword>
<dbReference type="InterPro" id="IPR017900">
    <property type="entry name" value="4Fe4S_Fe_S_CS"/>
</dbReference>
<feature type="domain" description="4Fe-4S ferredoxin-type" evidence="4">
    <location>
        <begin position="4"/>
        <end position="33"/>
    </location>
</feature>
<dbReference type="SUPFAM" id="SSF54862">
    <property type="entry name" value="4Fe-4S ferredoxins"/>
    <property type="match status" value="1"/>
</dbReference>
<feature type="domain" description="4Fe-4S ferredoxin-type" evidence="4">
    <location>
        <begin position="41"/>
        <end position="69"/>
    </location>
</feature>
<evidence type="ECO:0000313" key="5">
    <source>
        <dbReference type="EMBL" id="EEG48781.1"/>
    </source>
</evidence>
<evidence type="ECO:0000256" key="2">
    <source>
        <dbReference type="ARBA" id="ARBA00023004"/>
    </source>
</evidence>
<keyword evidence="1" id="KW-0479">Metal-binding</keyword>
<gene>
    <name evidence="5" type="ORF">RUMHYD_02309</name>
</gene>
<reference evidence="5 6" key="1">
    <citation type="submission" date="2009-01" db="EMBL/GenBank/DDBJ databases">
        <authorList>
            <person name="Fulton L."/>
            <person name="Clifton S."/>
            <person name="Fulton B."/>
            <person name="Xu J."/>
            <person name="Minx P."/>
            <person name="Pepin K.H."/>
            <person name="Johnson M."/>
            <person name="Bhonagiri V."/>
            <person name="Nash W.E."/>
            <person name="Mardis E.R."/>
            <person name="Wilson R.K."/>
        </authorList>
    </citation>
    <scope>NUCLEOTIDE SEQUENCE [LARGE SCALE GENOMIC DNA]</scope>
    <source>
        <strain evidence="6">DSM 10507 / JCM 14656 / S5a33</strain>
    </source>
</reference>
<dbReference type="Proteomes" id="UP000003100">
    <property type="component" value="Unassembled WGS sequence"/>
</dbReference>
<evidence type="ECO:0000256" key="3">
    <source>
        <dbReference type="ARBA" id="ARBA00023014"/>
    </source>
</evidence>
<keyword evidence="3" id="KW-0411">Iron-sulfur</keyword>
<dbReference type="eggNOG" id="COG1146">
    <property type="taxonomic scope" value="Bacteria"/>
</dbReference>
<evidence type="ECO:0000256" key="1">
    <source>
        <dbReference type="ARBA" id="ARBA00022723"/>
    </source>
</evidence>
<evidence type="ECO:0000259" key="4">
    <source>
        <dbReference type="PROSITE" id="PS51379"/>
    </source>
</evidence>
<protein>
    <recommendedName>
        <fullName evidence="4">4Fe-4S ferredoxin-type domain-containing protein</fullName>
    </recommendedName>
</protein>
<keyword evidence="2" id="KW-0408">Iron</keyword>
<dbReference type="AlphaFoldDB" id="C0CN71"/>
<accession>C0CN71</accession>
<dbReference type="PROSITE" id="PS51379">
    <property type="entry name" value="4FE4S_FER_2"/>
    <property type="match status" value="2"/>
</dbReference>
<dbReference type="Pfam" id="PF12838">
    <property type="entry name" value="Fer4_7"/>
    <property type="match status" value="1"/>
</dbReference>
<dbReference type="PROSITE" id="PS00198">
    <property type="entry name" value="4FE4S_FER_1"/>
    <property type="match status" value="2"/>
</dbReference>
<proteinExistence type="predicted"/>
<name>C0CN71_BLAHS</name>
<dbReference type="InterPro" id="IPR017896">
    <property type="entry name" value="4Fe4S_Fe-S-bd"/>
</dbReference>
<dbReference type="HOGENOM" id="CLU_139698_5_3_9"/>
<sequence>MKIMAVYIDQELCKSCKICINTCPKNVYAITHKVNKKGYNYVEAVREADCIACHKCEISCPDFVIHIEK</sequence>
<dbReference type="GO" id="GO:0046872">
    <property type="term" value="F:metal ion binding"/>
    <property type="evidence" value="ECO:0007669"/>
    <property type="project" value="UniProtKB-KW"/>
</dbReference>